<keyword evidence="8" id="KW-1185">Reference proteome</keyword>
<evidence type="ECO:0000313" key="8">
    <source>
        <dbReference type="Proteomes" id="UP001445076"/>
    </source>
</evidence>
<feature type="compositionally biased region" description="Basic residues" evidence="4">
    <location>
        <begin position="663"/>
        <end position="673"/>
    </location>
</feature>
<evidence type="ECO:0000259" key="6">
    <source>
        <dbReference type="Pfam" id="PF16858"/>
    </source>
</evidence>
<dbReference type="GO" id="GO:0005634">
    <property type="term" value="C:nucleus"/>
    <property type="evidence" value="ECO:0007669"/>
    <property type="project" value="UniProtKB-SubCell"/>
</dbReference>
<protein>
    <recommendedName>
        <fullName evidence="9">Condensin-2 complex subunit H2</fullName>
    </recommendedName>
</protein>
<dbReference type="Proteomes" id="UP001445076">
    <property type="component" value="Unassembled WGS sequence"/>
</dbReference>
<evidence type="ECO:0000256" key="3">
    <source>
        <dbReference type="ARBA" id="ARBA00023242"/>
    </source>
</evidence>
<comment type="subcellular location">
    <subcellularLocation>
        <location evidence="1">Nucleus</location>
    </subcellularLocation>
</comment>
<evidence type="ECO:0000256" key="2">
    <source>
        <dbReference type="ARBA" id="ARBA00007844"/>
    </source>
</evidence>
<dbReference type="GO" id="GO:0010032">
    <property type="term" value="P:meiotic chromosome condensation"/>
    <property type="evidence" value="ECO:0007669"/>
    <property type="project" value="TreeGrafter"/>
</dbReference>
<feature type="domain" description="Condensin-2 complex subunit H2 C-terminal" evidence="6">
    <location>
        <begin position="520"/>
        <end position="649"/>
    </location>
</feature>
<keyword evidence="3" id="KW-0539">Nucleus</keyword>
<organism evidence="7 8">
    <name type="scientific">Cherax quadricarinatus</name>
    <name type="common">Australian red claw crayfish</name>
    <dbReference type="NCBI Taxonomy" id="27406"/>
    <lineage>
        <taxon>Eukaryota</taxon>
        <taxon>Metazoa</taxon>
        <taxon>Ecdysozoa</taxon>
        <taxon>Arthropoda</taxon>
        <taxon>Crustacea</taxon>
        <taxon>Multicrustacea</taxon>
        <taxon>Malacostraca</taxon>
        <taxon>Eumalacostraca</taxon>
        <taxon>Eucarida</taxon>
        <taxon>Decapoda</taxon>
        <taxon>Pleocyemata</taxon>
        <taxon>Astacidea</taxon>
        <taxon>Parastacoidea</taxon>
        <taxon>Parastacidae</taxon>
        <taxon>Cherax</taxon>
    </lineage>
</organism>
<evidence type="ECO:0000259" key="5">
    <source>
        <dbReference type="Pfam" id="PF06278"/>
    </source>
</evidence>
<dbReference type="AlphaFoldDB" id="A0AAW0X979"/>
<feature type="domain" description="Condensin II complex subunit H2 N-terminal" evidence="5">
    <location>
        <begin position="13"/>
        <end position="126"/>
    </location>
</feature>
<evidence type="ECO:0008006" key="9">
    <source>
        <dbReference type="Google" id="ProtNLM"/>
    </source>
</evidence>
<dbReference type="InterPro" id="IPR009378">
    <property type="entry name" value="H2_N"/>
</dbReference>
<accession>A0AAW0X979</accession>
<sequence>MPHIPSTQELDARFSVFLNPIRDLTKNWEVDIAKYLEEYLEELAEVQITFDGGETLMNFAEAAMLIQGSATVYSKKVEFLWQMVLQMLDLLSSRRNIEGVGDRTGKESGVGSKVLDQSLEFHCVDNIGQGRNIDLKEDEEEEEELEDLKRKGFKFLPATPLHLVEKDGEKSEHRVSLLMKNGEMFGAKDDFRINRSYLTPMGMLCMEVPSEILRDTALRLLNSPVLIEETEAAPASLEPPPVEAPPQDVPDEIIDNNDGDGAADLLDDFEPATDYQQPMNVEENKEKADIEKDELKNNNNLTVIDLPNGRYGLRKRGGPEKEVVAKLKLTDSWKPLDPHAQTPAARPVRAGRLRKPPPCNCHRQLQNAPRRTSVKKGKGNESKKSLPSVESYITGELAGVIGSTTKKCTVPPELLEEVNKEVTKRLELNKCKRVNELLKEGGTCDVEEALQKVTEDAELEERVDNALDDPLDCDGAVDLDGDELPAPPIFLPDPHDTTKEPECVTRRLGDSSFDEPISDYEALVQKWVADYITNAQEHVNCSSLVKRVNKWRETVMPKLIEEEQKREFDIHRYGTRVLSHFPENGRKQTASFSTIAKGLESWEVSRLFLSCLMLANTYNIELSEAEPGDLAMDCLELTLLSRVRHHEELEDYSAPSQASPPSRKGRTKPRPRPHTPPDEPGVYSGKPPPICADITQITLAANNVQHTSDRHTKGRIRSKR</sequence>
<dbReference type="EMBL" id="JARKIK010000044">
    <property type="protein sequence ID" value="KAK8736276.1"/>
    <property type="molecule type" value="Genomic_DNA"/>
</dbReference>
<reference evidence="7 8" key="1">
    <citation type="journal article" date="2024" name="BMC Genomics">
        <title>Genome assembly of redclaw crayfish (Cherax quadricarinatus) provides insights into its immune adaptation and hypoxia tolerance.</title>
        <authorList>
            <person name="Liu Z."/>
            <person name="Zheng J."/>
            <person name="Li H."/>
            <person name="Fang K."/>
            <person name="Wang S."/>
            <person name="He J."/>
            <person name="Zhou D."/>
            <person name="Weng S."/>
            <person name="Chi M."/>
            <person name="Gu Z."/>
            <person name="He J."/>
            <person name="Li F."/>
            <person name="Wang M."/>
        </authorList>
    </citation>
    <scope>NUCLEOTIDE SEQUENCE [LARGE SCALE GENOMIC DNA]</scope>
    <source>
        <strain evidence="7">ZL_2023a</strain>
    </source>
</reference>
<evidence type="ECO:0000256" key="1">
    <source>
        <dbReference type="ARBA" id="ARBA00004123"/>
    </source>
</evidence>
<comment type="caution">
    <text evidence="7">The sequence shown here is derived from an EMBL/GenBank/DDBJ whole genome shotgun (WGS) entry which is preliminary data.</text>
</comment>
<dbReference type="Pfam" id="PF06278">
    <property type="entry name" value="CNDH2_N"/>
    <property type="match status" value="1"/>
</dbReference>
<feature type="region of interest" description="Disordered" evidence="4">
    <location>
        <begin position="648"/>
        <end position="690"/>
    </location>
</feature>
<dbReference type="GO" id="GO:0003682">
    <property type="term" value="F:chromatin binding"/>
    <property type="evidence" value="ECO:0007669"/>
    <property type="project" value="TreeGrafter"/>
</dbReference>
<dbReference type="Pfam" id="PF16858">
    <property type="entry name" value="CNDH2_C"/>
    <property type="match status" value="1"/>
</dbReference>
<comment type="similarity">
    <text evidence="2">Belongs to the CND2 H2 (condensin-2 subunit 2) family.</text>
</comment>
<dbReference type="InterPro" id="IPR031737">
    <property type="entry name" value="CNDH2_C"/>
</dbReference>
<feature type="region of interest" description="Disordered" evidence="4">
    <location>
        <begin position="701"/>
        <end position="720"/>
    </location>
</feature>
<dbReference type="GO" id="GO:0000796">
    <property type="term" value="C:condensin complex"/>
    <property type="evidence" value="ECO:0007669"/>
    <property type="project" value="TreeGrafter"/>
</dbReference>
<evidence type="ECO:0000256" key="4">
    <source>
        <dbReference type="SAM" id="MobiDB-lite"/>
    </source>
</evidence>
<dbReference type="PANTHER" id="PTHR14324">
    <property type="entry name" value="CONDENSIN-2 COMPLEX SUBUNIT H2"/>
    <property type="match status" value="1"/>
</dbReference>
<feature type="region of interest" description="Disordered" evidence="4">
    <location>
        <begin position="334"/>
        <end position="386"/>
    </location>
</feature>
<dbReference type="InterPro" id="IPR031739">
    <property type="entry name" value="Ncaph2"/>
</dbReference>
<dbReference type="GO" id="GO:0051306">
    <property type="term" value="P:mitotic sister chromatid separation"/>
    <property type="evidence" value="ECO:0007669"/>
    <property type="project" value="TreeGrafter"/>
</dbReference>
<gene>
    <name evidence="7" type="ORF">OTU49_004908</name>
</gene>
<name>A0AAW0X979_CHEQU</name>
<evidence type="ECO:0000313" key="7">
    <source>
        <dbReference type="EMBL" id="KAK8736276.1"/>
    </source>
</evidence>
<dbReference type="PANTHER" id="PTHR14324:SF3">
    <property type="entry name" value="CONDENSIN-2 COMPLEX SUBUNIT H2"/>
    <property type="match status" value="1"/>
</dbReference>
<proteinExistence type="inferred from homology"/>